<sequence>MDMIATFLLKQGGSLLWNYVKDGLFGKAKDQMAELREAQQKLLNSMTSMHFEALIWNSIQKIEYWTKEMEKALKAENSAREKAGNKDPPTPFLTKDMRQLVEAIGSYSDGVGFHIDNIIAGVTGKNALVGKGGLIGAWNASALDKLCNMDNLSYTIKDYLLEIEANLTAVANFLRDAHELRALVADDDAERTEWATELSTSITSMQNQAWDIFPTALKTLKPSYTAQFVSEAHWWRFEYSKNRGSFIAMRYPCYRGCLVEPKEAGPCPPTEWRFAGSFGKLNADGVVDESEKSVSRLVRLRSRKGEDFFGSKVGSGFVVEKEDAGDFVPVVIKVVPLRDTAEPKVQFAFKKQSTSEMVRENAQWKYFGPAFTEEFLLRDEGVLQSDYVAPAEEASRCVVM</sequence>
<evidence type="ECO:0000313" key="2">
    <source>
        <dbReference type="Proteomes" id="UP001521785"/>
    </source>
</evidence>
<evidence type="ECO:0000313" key="1">
    <source>
        <dbReference type="EMBL" id="KAL1591704.1"/>
    </source>
</evidence>
<protein>
    <recommendedName>
        <fullName evidence="3">Pesticidal crystal protein N-terminal domain-containing protein</fullName>
    </recommendedName>
</protein>
<evidence type="ECO:0008006" key="3">
    <source>
        <dbReference type="Google" id="ProtNLM"/>
    </source>
</evidence>
<gene>
    <name evidence="1" type="ORF">SLS60_011703</name>
</gene>
<proteinExistence type="predicted"/>
<dbReference type="Proteomes" id="UP001521785">
    <property type="component" value="Unassembled WGS sequence"/>
</dbReference>
<reference evidence="1 2" key="1">
    <citation type="submission" date="2024-02" db="EMBL/GenBank/DDBJ databases">
        <title>De novo assembly and annotation of 12 fungi associated with fruit tree decline syndrome in Ontario, Canada.</title>
        <authorList>
            <person name="Sulman M."/>
            <person name="Ellouze W."/>
            <person name="Ilyukhin E."/>
        </authorList>
    </citation>
    <scope>NUCLEOTIDE SEQUENCE [LARGE SCALE GENOMIC DNA]</scope>
    <source>
        <strain evidence="1 2">M42-189</strain>
    </source>
</reference>
<dbReference type="EMBL" id="JAKJXO020000023">
    <property type="protein sequence ID" value="KAL1591704.1"/>
    <property type="molecule type" value="Genomic_DNA"/>
</dbReference>
<keyword evidence="2" id="KW-1185">Reference proteome</keyword>
<comment type="caution">
    <text evidence="1">The sequence shown here is derived from an EMBL/GenBank/DDBJ whole genome shotgun (WGS) entry which is preliminary data.</text>
</comment>
<accession>A0ABR3QIG7</accession>
<organism evidence="1 2">
    <name type="scientific">Paraconiothyrium brasiliense</name>
    <dbReference type="NCBI Taxonomy" id="300254"/>
    <lineage>
        <taxon>Eukaryota</taxon>
        <taxon>Fungi</taxon>
        <taxon>Dikarya</taxon>
        <taxon>Ascomycota</taxon>
        <taxon>Pezizomycotina</taxon>
        <taxon>Dothideomycetes</taxon>
        <taxon>Pleosporomycetidae</taxon>
        <taxon>Pleosporales</taxon>
        <taxon>Massarineae</taxon>
        <taxon>Didymosphaeriaceae</taxon>
        <taxon>Paraconiothyrium</taxon>
    </lineage>
</organism>
<name>A0ABR3QIG7_9PLEO</name>